<evidence type="ECO:0000313" key="3">
    <source>
        <dbReference type="EMBL" id="EPY26888.1"/>
    </source>
</evidence>
<dbReference type="OrthoDB" id="270568at2759"/>
<protein>
    <submittedName>
        <fullName evidence="3">FG-GAP repeat protein</fullName>
    </submittedName>
</protein>
<keyword evidence="2" id="KW-0732">Signal</keyword>
<comment type="caution">
    <text evidence="3">The sequence shown here is derived from an EMBL/GenBank/DDBJ whole genome shotgun (WGS) entry which is preliminary data.</text>
</comment>
<sequence length="558" mass="60179">MRSRDIAVVFVALLLFVVLWYQEETVQFSPHCALYDAAEVAQSGGEEGGVAQQLQLRLMPPRPIVLSYTAPAPPGASGRRRRRTLLVHAGLSNEARTRVAFTELTRGTPHRHRGELGACVPRGLPVVEHDLHSRVIGLGTGTAGAPTESLPASTLVAVVTANYYLHLLTPEGAKLWSINVAPPACYTHADFATVVVLPERVNKDDQGVVAVAMPAVDANGVAMMLYAAFNAADGALRWRYLSDSGSDLDDVIREAEQSPDADLWEAQTFQRAGGNSSTAAPAGVQQGRAKADGAFVVAPVQRHYEQPWTTYRQAVIAALPHRFAHLWDAELRPHIFYRSKGRKVASSRHGPRQSTMTFFRQEGRARGQRQVLRLAEEDYGELGERMAAWAKQLQAKTGETRKGPSASASRGAGAAPTPANTLVFHGPHGMEAVHLYTGSIVTSLQPLKSMHTVYDDINDDYYIEAISTTIGARVAPHSQHGVELVRDCLGTVETGVPVAEELLLNVTICDSVGFLGNLDGLRQFLYGEAVDAGDGAVDTLALFGSQNVVDDTTQSTVP</sequence>
<evidence type="ECO:0000256" key="2">
    <source>
        <dbReference type="SAM" id="SignalP"/>
    </source>
</evidence>
<accession>S9UD78</accession>
<dbReference type="EMBL" id="ATMH01006028">
    <property type="protein sequence ID" value="EPY26888.1"/>
    <property type="molecule type" value="Genomic_DNA"/>
</dbReference>
<name>S9UD78_9TRYP</name>
<proteinExistence type="predicted"/>
<feature type="non-terminal residue" evidence="3">
    <location>
        <position position="558"/>
    </location>
</feature>
<reference evidence="3 4" key="1">
    <citation type="journal article" date="2013" name="PLoS ONE">
        <title>Predicting the Proteins of Angomonas deanei, Strigomonas culicis and Their Respective Endosymbionts Reveals New Aspects of the Trypanosomatidae Family.</title>
        <authorList>
            <person name="Motta M.C."/>
            <person name="Martins A.C."/>
            <person name="de Souza S.S."/>
            <person name="Catta-Preta C.M."/>
            <person name="Silva R."/>
            <person name="Klein C.C."/>
            <person name="de Almeida L.G."/>
            <person name="de Lima Cunha O."/>
            <person name="Ciapina L.P."/>
            <person name="Brocchi M."/>
            <person name="Colabardini A.C."/>
            <person name="de Araujo Lima B."/>
            <person name="Machado C.R."/>
            <person name="de Almeida Soares C.M."/>
            <person name="Probst C.M."/>
            <person name="de Menezes C.B."/>
            <person name="Thompson C.E."/>
            <person name="Bartholomeu D.C."/>
            <person name="Gradia D.F."/>
            <person name="Pavoni D.P."/>
            <person name="Grisard E.C."/>
            <person name="Fantinatti-Garboggini F."/>
            <person name="Marchini F.K."/>
            <person name="Rodrigues-Luiz G.F."/>
            <person name="Wagner G."/>
            <person name="Goldman G.H."/>
            <person name="Fietto J.L."/>
            <person name="Elias M.C."/>
            <person name="Goldman M.H."/>
            <person name="Sagot M.F."/>
            <person name="Pereira M."/>
            <person name="Stoco P.H."/>
            <person name="de Mendonca-Neto R.P."/>
            <person name="Teixeira S.M."/>
            <person name="Maciel T.E."/>
            <person name="de Oliveira Mendes T.A."/>
            <person name="Urmenyi T.P."/>
            <person name="de Souza W."/>
            <person name="Schenkman S."/>
            <person name="de Vasconcelos A.T."/>
        </authorList>
    </citation>
    <scope>NUCLEOTIDE SEQUENCE [LARGE SCALE GENOMIC DNA]</scope>
</reference>
<keyword evidence="4" id="KW-1185">Reference proteome</keyword>
<dbReference type="PANTHER" id="PTHR34284:SF1">
    <property type="entry name" value="FG-GAP REPEAT-CONTAINING PROTEIN"/>
    <property type="match status" value="1"/>
</dbReference>
<feature type="chain" id="PRO_5004558357" evidence="2">
    <location>
        <begin position="22"/>
        <end position="558"/>
    </location>
</feature>
<dbReference type="AlphaFoldDB" id="S9UD78"/>
<feature type="compositionally biased region" description="Low complexity" evidence="1">
    <location>
        <begin position="403"/>
        <end position="419"/>
    </location>
</feature>
<evidence type="ECO:0000256" key="1">
    <source>
        <dbReference type="SAM" id="MobiDB-lite"/>
    </source>
</evidence>
<evidence type="ECO:0000313" key="4">
    <source>
        <dbReference type="Proteomes" id="UP000015354"/>
    </source>
</evidence>
<feature type="signal peptide" evidence="2">
    <location>
        <begin position="1"/>
        <end position="21"/>
    </location>
</feature>
<gene>
    <name evidence="3" type="ORF">STCU_06028</name>
</gene>
<dbReference type="Proteomes" id="UP000015354">
    <property type="component" value="Unassembled WGS sequence"/>
</dbReference>
<feature type="region of interest" description="Disordered" evidence="1">
    <location>
        <begin position="395"/>
        <end position="420"/>
    </location>
</feature>
<organism evidence="3 4">
    <name type="scientific">Strigomonas culicis</name>
    <dbReference type="NCBI Taxonomy" id="28005"/>
    <lineage>
        <taxon>Eukaryota</taxon>
        <taxon>Discoba</taxon>
        <taxon>Euglenozoa</taxon>
        <taxon>Kinetoplastea</taxon>
        <taxon>Metakinetoplastina</taxon>
        <taxon>Trypanosomatida</taxon>
        <taxon>Trypanosomatidae</taxon>
        <taxon>Strigomonadinae</taxon>
        <taxon>Strigomonas</taxon>
    </lineage>
</organism>
<dbReference type="PANTHER" id="PTHR34284">
    <property type="entry name" value="FG-GAP REPEAT-CONTAINING PROTEIN"/>
    <property type="match status" value="1"/>
</dbReference>